<feature type="transmembrane region" description="Helical" evidence="1">
    <location>
        <begin position="12"/>
        <end position="33"/>
    </location>
</feature>
<evidence type="ECO:0000256" key="1">
    <source>
        <dbReference type="SAM" id="Phobius"/>
    </source>
</evidence>
<gene>
    <name evidence="2" type="ORF">MFFC18_48980</name>
</gene>
<dbReference type="KEGG" id="mff:MFFC18_48980"/>
<keyword evidence="1" id="KW-0812">Transmembrane</keyword>
<organism evidence="2 3">
    <name type="scientific">Mariniblastus fucicola</name>
    <dbReference type="NCBI Taxonomy" id="980251"/>
    <lineage>
        <taxon>Bacteria</taxon>
        <taxon>Pseudomonadati</taxon>
        <taxon>Planctomycetota</taxon>
        <taxon>Planctomycetia</taxon>
        <taxon>Pirellulales</taxon>
        <taxon>Pirellulaceae</taxon>
        <taxon>Mariniblastus</taxon>
    </lineage>
</organism>
<dbReference type="EMBL" id="CP042912">
    <property type="protein sequence ID" value="QEG24975.1"/>
    <property type="molecule type" value="Genomic_DNA"/>
</dbReference>
<keyword evidence="3" id="KW-1185">Reference proteome</keyword>
<keyword evidence="1" id="KW-1133">Transmembrane helix</keyword>
<protein>
    <submittedName>
        <fullName evidence="2">Uncharacterized protein</fullName>
    </submittedName>
</protein>
<accession>A0A5B9PI76</accession>
<keyword evidence="1" id="KW-0472">Membrane</keyword>
<evidence type="ECO:0000313" key="3">
    <source>
        <dbReference type="Proteomes" id="UP000322214"/>
    </source>
</evidence>
<sequence length="66" mass="7487">MVVRELLRKNEIYTVFLFRIIVSFPLSCLNSGIPQRYQVFAPMVDDDLKSIAEASVLSALKIGVDR</sequence>
<dbReference type="Proteomes" id="UP000322214">
    <property type="component" value="Chromosome"/>
</dbReference>
<evidence type="ECO:0000313" key="2">
    <source>
        <dbReference type="EMBL" id="QEG24975.1"/>
    </source>
</evidence>
<dbReference type="STRING" id="980251.GCA_001642875_04967"/>
<name>A0A5B9PI76_9BACT</name>
<dbReference type="AlphaFoldDB" id="A0A5B9PI76"/>
<proteinExistence type="predicted"/>
<reference evidence="2 3" key="1">
    <citation type="submission" date="2019-08" db="EMBL/GenBank/DDBJ databases">
        <title>Deep-cultivation of Planctomycetes and their phenomic and genomic characterization uncovers novel biology.</title>
        <authorList>
            <person name="Wiegand S."/>
            <person name="Jogler M."/>
            <person name="Boedeker C."/>
            <person name="Pinto D."/>
            <person name="Vollmers J."/>
            <person name="Rivas-Marin E."/>
            <person name="Kohn T."/>
            <person name="Peeters S.H."/>
            <person name="Heuer A."/>
            <person name="Rast P."/>
            <person name="Oberbeckmann S."/>
            <person name="Bunk B."/>
            <person name="Jeske O."/>
            <person name="Meyerdierks A."/>
            <person name="Storesund J.E."/>
            <person name="Kallscheuer N."/>
            <person name="Luecker S."/>
            <person name="Lage O.M."/>
            <person name="Pohl T."/>
            <person name="Merkel B.J."/>
            <person name="Hornburger P."/>
            <person name="Mueller R.-W."/>
            <person name="Bruemmer F."/>
            <person name="Labrenz M."/>
            <person name="Spormann A.M."/>
            <person name="Op den Camp H."/>
            <person name="Overmann J."/>
            <person name="Amann R."/>
            <person name="Jetten M.S.M."/>
            <person name="Mascher T."/>
            <person name="Medema M.H."/>
            <person name="Devos D.P."/>
            <person name="Kaster A.-K."/>
            <person name="Ovreas L."/>
            <person name="Rohde M."/>
            <person name="Galperin M.Y."/>
            <person name="Jogler C."/>
        </authorList>
    </citation>
    <scope>NUCLEOTIDE SEQUENCE [LARGE SCALE GENOMIC DNA]</scope>
    <source>
        <strain evidence="2 3">FC18</strain>
    </source>
</reference>